<dbReference type="Proteomes" id="UP000275028">
    <property type="component" value="Segment"/>
</dbReference>
<dbReference type="EMBL" id="MH884509">
    <property type="protein sequence ID" value="AYP68435.1"/>
    <property type="molecule type" value="Genomic_DNA"/>
</dbReference>
<reference evidence="1 2" key="1">
    <citation type="submission" date="2018-09" db="EMBL/GenBank/DDBJ databases">
        <title>Comparative Genomic Analysis of Eight Novel Haloalkaliphilic Bacteriophages from Lake Elmenteita, Kenya.</title>
        <authorList>
            <person name="Akhwale J.K."/>
        </authorList>
    </citation>
    <scope>NUCLEOTIDE SEQUENCE [LARGE SCALE GENOMIC DNA]</scope>
</reference>
<proteinExistence type="predicted"/>
<gene>
    <name evidence="1" type="ORF">BboS125_00066</name>
</gene>
<protein>
    <submittedName>
        <fullName evidence="1">Terminase-like family protein</fullName>
    </submittedName>
</protein>
<evidence type="ECO:0000313" key="1">
    <source>
        <dbReference type="EMBL" id="AYP68435.1"/>
    </source>
</evidence>
<sequence length="558" mass="62856">MGAALKHDFDYLEDTDPISGAPILTAVPKTVAAAKQGLPYNAIDDFGDLFKRENIREAWRLMRKNDPFDYQIRVAEAIIYSCINGLGWYFVIMITRQAGKNEISAFIQQYLLLYGWYFGTRISGVKFAPVHKPQVQASMDRLEGADTPDSGGLAGSVLSKNIFRKSDGYKYHIGQPRDSNKWAFLSINPSANVASQTAFTLLEGDEAQDIDANKWERDAQPMGSFNNATTVLYGVAWTKDSFIYKGLQQAYEMEARLEKELGYRPQLVFKIDANAVIASGNDNYRKAFENQVARLGINHIAIQTQYLLNFVDSIGRFFDPEQVGRMYANTERMRLGPDPKAVYVFSVDVAGQEEIPTDTDDLDVGNHKRDGTALIIGELQKGGTIIPVCLYQWVGKAHSEQRKQILAIIKHWGAIGGTVDATGIGEPLAYWLIEKLPSLEVEAYKFKAAGDENKSKLGYLAYNFVQADLVKIPRRPTDDNQQAELWDELKWQVENLIRVAKKQQNINYHVPQNAKPRREGHVPHDDLVLALFLLMRAAYMIKDPNKRKATAFDRSEAI</sequence>
<accession>A0A3G3BVY4</accession>
<name>A0A3G3BVY4_9CAUD</name>
<organism evidence="1 2">
    <name type="scientific">Bacillus phage vB_BboS-125</name>
    <dbReference type="NCBI Taxonomy" id="2419618"/>
    <lineage>
        <taxon>Viruses</taxon>
        <taxon>Duplodnaviria</taxon>
        <taxon>Heunggongvirae</taxon>
        <taxon>Uroviricota</taxon>
        <taxon>Caudoviricetes</taxon>
        <taxon>Elmenteitavirus</taxon>
        <taxon>Elmenteitavirus ev125</taxon>
    </lineage>
</organism>
<evidence type="ECO:0000313" key="2">
    <source>
        <dbReference type="Proteomes" id="UP000275028"/>
    </source>
</evidence>
<dbReference type="Gene3D" id="3.30.420.240">
    <property type="match status" value="1"/>
</dbReference>
<keyword evidence="2" id="KW-1185">Reference proteome</keyword>